<comment type="similarity">
    <text evidence="1 7">Belongs to the cytochrome P450 family.</text>
</comment>
<comment type="caution">
    <text evidence="8">The sequence shown here is derived from an EMBL/GenBank/DDBJ whole genome shotgun (WGS) entry which is preliminary data.</text>
</comment>
<evidence type="ECO:0000256" key="7">
    <source>
        <dbReference type="RuleBase" id="RU000461"/>
    </source>
</evidence>
<dbReference type="Pfam" id="PF00067">
    <property type="entry name" value="p450"/>
    <property type="match status" value="1"/>
</dbReference>
<dbReference type="InterPro" id="IPR017972">
    <property type="entry name" value="Cyt_P450_CS"/>
</dbReference>
<evidence type="ECO:0000256" key="1">
    <source>
        <dbReference type="ARBA" id="ARBA00010617"/>
    </source>
</evidence>
<dbReference type="PRINTS" id="PR00385">
    <property type="entry name" value="P450"/>
</dbReference>
<dbReference type="SUPFAM" id="SSF48264">
    <property type="entry name" value="Cytochrome P450"/>
    <property type="match status" value="1"/>
</dbReference>
<gene>
    <name evidence="8" type="ORF">EI42_01228</name>
</gene>
<keyword evidence="2 7" id="KW-0349">Heme</keyword>
<evidence type="ECO:0008006" key="10">
    <source>
        <dbReference type="Google" id="ProtNLM"/>
    </source>
</evidence>
<evidence type="ECO:0000313" key="8">
    <source>
        <dbReference type="EMBL" id="PZW34391.1"/>
    </source>
</evidence>
<dbReference type="InterPro" id="IPR001128">
    <property type="entry name" value="Cyt_P450"/>
</dbReference>
<evidence type="ECO:0000256" key="3">
    <source>
        <dbReference type="ARBA" id="ARBA00022723"/>
    </source>
</evidence>
<dbReference type="InterPro" id="IPR036396">
    <property type="entry name" value="Cyt_P450_sf"/>
</dbReference>
<dbReference type="Gene3D" id="1.10.630.10">
    <property type="entry name" value="Cytochrome P450"/>
    <property type="match status" value="1"/>
</dbReference>
<dbReference type="GO" id="GO:0016705">
    <property type="term" value="F:oxidoreductase activity, acting on paired donors, with incorporation or reduction of molecular oxygen"/>
    <property type="evidence" value="ECO:0007669"/>
    <property type="project" value="InterPro"/>
</dbReference>
<evidence type="ECO:0000256" key="2">
    <source>
        <dbReference type="ARBA" id="ARBA00022617"/>
    </source>
</evidence>
<evidence type="ECO:0000256" key="6">
    <source>
        <dbReference type="ARBA" id="ARBA00023033"/>
    </source>
</evidence>
<protein>
    <recommendedName>
        <fullName evidence="10">Cytochrome P450</fullName>
    </recommendedName>
</protein>
<reference evidence="8 9" key="1">
    <citation type="submission" date="2018-06" db="EMBL/GenBank/DDBJ databases">
        <title>Genomic Encyclopedia of Archaeal and Bacterial Type Strains, Phase II (KMG-II): from individual species to whole genera.</title>
        <authorList>
            <person name="Goeker M."/>
        </authorList>
    </citation>
    <scope>NUCLEOTIDE SEQUENCE [LARGE SCALE GENOMIC DNA]</scope>
    <source>
        <strain evidence="8 9">ATCC BAA-1881</strain>
    </source>
</reference>
<accession>A0A326UB02</accession>
<keyword evidence="9" id="KW-1185">Reference proteome</keyword>
<proteinExistence type="inferred from homology"/>
<evidence type="ECO:0000256" key="4">
    <source>
        <dbReference type="ARBA" id="ARBA00023002"/>
    </source>
</evidence>
<dbReference type="InterPro" id="IPR002397">
    <property type="entry name" value="Cyt_P450_B"/>
</dbReference>
<dbReference type="GO" id="GO:0005506">
    <property type="term" value="F:iron ion binding"/>
    <property type="evidence" value="ECO:0007669"/>
    <property type="project" value="InterPro"/>
</dbReference>
<keyword evidence="6 7" id="KW-0503">Monooxygenase</keyword>
<dbReference type="AlphaFoldDB" id="A0A326UB02"/>
<evidence type="ECO:0000313" key="9">
    <source>
        <dbReference type="Proteomes" id="UP000248806"/>
    </source>
</evidence>
<dbReference type="RefSeq" id="WP_111319896.1">
    <property type="nucleotide sequence ID" value="NZ_BIFX01000001.1"/>
</dbReference>
<dbReference type="EMBL" id="QKUF01000002">
    <property type="protein sequence ID" value="PZW34391.1"/>
    <property type="molecule type" value="Genomic_DNA"/>
</dbReference>
<dbReference type="PANTHER" id="PTHR46696">
    <property type="entry name" value="P450, PUTATIVE (EUROFUNG)-RELATED"/>
    <property type="match status" value="1"/>
</dbReference>
<keyword evidence="3 7" id="KW-0479">Metal-binding</keyword>
<organism evidence="8 9">
    <name type="scientific">Thermosporothrix hazakensis</name>
    <dbReference type="NCBI Taxonomy" id="644383"/>
    <lineage>
        <taxon>Bacteria</taxon>
        <taxon>Bacillati</taxon>
        <taxon>Chloroflexota</taxon>
        <taxon>Ktedonobacteria</taxon>
        <taxon>Ktedonobacterales</taxon>
        <taxon>Thermosporotrichaceae</taxon>
        <taxon>Thermosporothrix</taxon>
    </lineage>
</organism>
<dbReference type="PRINTS" id="PR00359">
    <property type="entry name" value="BP450"/>
</dbReference>
<dbReference type="GO" id="GO:0020037">
    <property type="term" value="F:heme binding"/>
    <property type="evidence" value="ECO:0007669"/>
    <property type="project" value="InterPro"/>
</dbReference>
<keyword evidence="4 7" id="KW-0560">Oxidoreductase</keyword>
<dbReference type="FunFam" id="1.10.630.10:FF:000018">
    <property type="entry name" value="Cytochrome P450 monooxygenase"/>
    <property type="match status" value="1"/>
</dbReference>
<dbReference type="Proteomes" id="UP000248806">
    <property type="component" value="Unassembled WGS sequence"/>
</dbReference>
<dbReference type="PROSITE" id="PS00086">
    <property type="entry name" value="CYTOCHROME_P450"/>
    <property type="match status" value="1"/>
</dbReference>
<dbReference type="GO" id="GO:0004497">
    <property type="term" value="F:monooxygenase activity"/>
    <property type="evidence" value="ECO:0007669"/>
    <property type="project" value="UniProtKB-KW"/>
</dbReference>
<dbReference type="PANTHER" id="PTHR46696:SF1">
    <property type="entry name" value="CYTOCHROME P450 YJIB-RELATED"/>
    <property type="match status" value="1"/>
</dbReference>
<dbReference type="CDD" id="cd20625">
    <property type="entry name" value="CYP164-like"/>
    <property type="match status" value="1"/>
</dbReference>
<evidence type="ECO:0000256" key="5">
    <source>
        <dbReference type="ARBA" id="ARBA00023004"/>
    </source>
</evidence>
<name>A0A326UB02_THEHA</name>
<dbReference type="OrthoDB" id="142769at2"/>
<sequence length="412" mass="46082">MTQTINKAKLYAQILNPASRANPYPLYAQLRETPVSRQEDGTYVVSTYKEISALLHDPRISSDERKSTHGAGSLVASAKLAPEGQESHPPFIFLDPPEHDRLRRLVMHQFTPERIEGMRPQVVQLVNRLLEEQSDRAQLDIVDHLAYPLPVTVICHLLGVPREDEPRFHAWATILARGLDPAQSMTEEEIQQAGQAVAQLGEYMDGLIAERREHPRDDLLSGLAVGSDPAGQMSERDLVVTMMLLLIAGHETTVNLITNGMLTLLRYPEHLARLREQPEYVIDVIEELLRFEPPVHFRTRTTLTDIDIAGVTIPKGATVALMLASGSRDPARFDHPDIFDPIRPDNEHFGFGGGIHFCVGAPLARVEAQEALRIMARRLKNPRLVTDPPPYRENASLRGPKHLLVAFDALEP</sequence>
<keyword evidence="5 7" id="KW-0408">Iron</keyword>